<feature type="region of interest" description="Disordered" evidence="7">
    <location>
        <begin position="44"/>
        <end position="177"/>
    </location>
</feature>
<name>A0AAW2ERN3_9HYME</name>
<dbReference type="PANTHER" id="PTHR24340">
    <property type="entry name" value="HOMEOBOX PROTEIN NKX"/>
    <property type="match status" value="1"/>
</dbReference>
<dbReference type="GO" id="GO:0000978">
    <property type="term" value="F:RNA polymerase II cis-regulatory region sequence-specific DNA binding"/>
    <property type="evidence" value="ECO:0007669"/>
    <property type="project" value="TreeGrafter"/>
</dbReference>
<dbReference type="SMART" id="SM00389">
    <property type="entry name" value="HOX"/>
    <property type="match status" value="1"/>
</dbReference>
<comment type="subcellular location">
    <subcellularLocation>
        <location evidence="1 5 6">Nucleus</location>
    </subcellularLocation>
</comment>
<evidence type="ECO:0000256" key="5">
    <source>
        <dbReference type="PROSITE-ProRule" id="PRU00108"/>
    </source>
</evidence>
<evidence type="ECO:0000256" key="4">
    <source>
        <dbReference type="ARBA" id="ARBA00023242"/>
    </source>
</evidence>
<dbReference type="PRINTS" id="PR00024">
    <property type="entry name" value="HOMEOBOX"/>
</dbReference>
<feature type="compositionally biased region" description="Basic residues" evidence="7">
    <location>
        <begin position="506"/>
        <end position="524"/>
    </location>
</feature>
<accession>A0AAW2ERN3</accession>
<evidence type="ECO:0000313" key="9">
    <source>
        <dbReference type="EMBL" id="KAL0105044.1"/>
    </source>
</evidence>
<feature type="compositionally biased region" description="Polar residues" evidence="7">
    <location>
        <begin position="162"/>
        <end position="174"/>
    </location>
</feature>
<dbReference type="GO" id="GO:0000981">
    <property type="term" value="F:DNA-binding transcription factor activity, RNA polymerase II-specific"/>
    <property type="evidence" value="ECO:0007669"/>
    <property type="project" value="InterPro"/>
</dbReference>
<dbReference type="InterPro" id="IPR050394">
    <property type="entry name" value="Homeobox_NK-like"/>
</dbReference>
<feature type="DNA-binding region" description="Homeobox" evidence="5">
    <location>
        <begin position="416"/>
        <end position="475"/>
    </location>
</feature>
<evidence type="ECO:0000256" key="2">
    <source>
        <dbReference type="ARBA" id="ARBA00023125"/>
    </source>
</evidence>
<feature type="region of interest" description="Disordered" evidence="7">
    <location>
        <begin position="546"/>
        <end position="590"/>
    </location>
</feature>
<protein>
    <recommendedName>
        <fullName evidence="8">Homeobox domain-containing protein</fullName>
    </recommendedName>
</protein>
<feature type="compositionally biased region" description="Acidic residues" evidence="7">
    <location>
        <begin position="117"/>
        <end position="135"/>
    </location>
</feature>
<dbReference type="Proteomes" id="UP001430953">
    <property type="component" value="Unassembled WGS sequence"/>
</dbReference>
<dbReference type="InterPro" id="IPR001356">
    <property type="entry name" value="HD"/>
</dbReference>
<feature type="compositionally biased region" description="Basic and acidic residues" evidence="7">
    <location>
        <begin position="136"/>
        <end position="157"/>
    </location>
</feature>
<dbReference type="PROSITE" id="PS50071">
    <property type="entry name" value="HOMEOBOX_2"/>
    <property type="match status" value="1"/>
</dbReference>
<dbReference type="AlphaFoldDB" id="A0AAW2ERN3"/>
<feature type="compositionally biased region" description="Gly residues" evidence="7">
    <location>
        <begin position="396"/>
        <end position="408"/>
    </location>
</feature>
<feature type="domain" description="Homeobox" evidence="8">
    <location>
        <begin position="414"/>
        <end position="474"/>
    </location>
</feature>
<feature type="compositionally biased region" description="Low complexity" evidence="7">
    <location>
        <begin position="570"/>
        <end position="581"/>
    </location>
</feature>
<dbReference type="InterPro" id="IPR017970">
    <property type="entry name" value="Homeobox_CS"/>
</dbReference>
<keyword evidence="2 5" id="KW-0238">DNA-binding</keyword>
<dbReference type="Gene3D" id="1.10.10.60">
    <property type="entry name" value="Homeodomain-like"/>
    <property type="match status" value="1"/>
</dbReference>
<sequence>MWRMQESRTVSPVVLQREEADMRTGMTLPVQERRPVLLVRTGESFPRYDSVRQQQSPSSPPILRSVTAVEKDQYRETDPQSREKRPNDEEEEEQDEEEEEDEIENERNTSARRNVVVDEDDDEEQEEEDEEEEGQPEGHRNGSYHEDGDIEVDVCREDADESNPSSPVDLTAPSSRGVASEQFVHPFASRVHSFTCVQSGGHGPAGHGTPVYIPGHGATGSAVMTVCTSGGVARTTTGTSTGSITTTATNTVQTNNKRCLAFSVENILDPNKFTGGRVVHNRMQHRRHRHAGSVHEDGDSRGEFACGSGQEDEEGTPDTIMEEMEEDVEEEEEDEEIEMRVVDQDSGGVGRENSTGGGGSASTNNCKKRQSSSSSSTSSSGVQVQNCQSQSQNGQNGTGGNGSGGGGSNSNTSGKPRRARTAFTYEQLVRLENKFKTTRYLSVCERLNLALELQLTETQVKIWFQNRRTKWKKQNPGLDVNSPTVPTTPPHPSPYAPAFLFAHPHQHPLPHTHTHPHPHAHVHHPPPPVVPPPGYYHPAAPPYPPTGPTFFGHHLSTPAASASGPPPTSTPSSTGLALSSHPHPHTHPHA</sequence>
<feature type="compositionally biased region" description="Acidic residues" evidence="7">
    <location>
        <begin position="310"/>
        <end position="337"/>
    </location>
</feature>
<dbReference type="EMBL" id="JADYXP020000019">
    <property type="protein sequence ID" value="KAL0105044.1"/>
    <property type="molecule type" value="Genomic_DNA"/>
</dbReference>
<dbReference type="InterPro" id="IPR009057">
    <property type="entry name" value="Homeodomain-like_sf"/>
</dbReference>
<organism evidence="9 10">
    <name type="scientific">Cardiocondyla obscurior</name>
    <dbReference type="NCBI Taxonomy" id="286306"/>
    <lineage>
        <taxon>Eukaryota</taxon>
        <taxon>Metazoa</taxon>
        <taxon>Ecdysozoa</taxon>
        <taxon>Arthropoda</taxon>
        <taxon>Hexapoda</taxon>
        <taxon>Insecta</taxon>
        <taxon>Pterygota</taxon>
        <taxon>Neoptera</taxon>
        <taxon>Endopterygota</taxon>
        <taxon>Hymenoptera</taxon>
        <taxon>Apocrita</taxon>
        <taxon>Aculeata</taxon>
        <taxon>Formicoidea</taxon>
        <taxon>Formicidae</taxon>
        <taxon>Myrmicinae</taxon>
        <taxon>Cardiocondyla</taxon>
    </lineage>
</organism>
<dbReference type="CDD" id="cd00086">
    <property type="entry name" value="homeodomain"/>
    <property type="match status" value="1"/>
</dbReference>
<dbReference type="SUPFAM" id="SSF46689">
    <property type="entry name" value="Homeodomain-like"/>
    <property type="match status" value="1"/>
</dbReference>
<dbReference type="PROSITE" id="PS00027">
    <property type="entry name" value="HOMEOBOX_1"/>
    <property type="match status" value="1"/>
</dbReference>
<feature type="compositionally biased region" description="Acidic residues" evidence="7">
    <location>
        <begin position="88"/>
        <end position="104"/>
    </location>
</feature>
<feature type="compositionally biased region" description="Gly residues" evidence="7">
    <location>
        <begin position="347"/>
        <end position="360"/>
    </location>
</feature>
<feature type="compositionally biased region" description="Basic and acidic residues" evidence="7">
    <location>
        <begin position="69"/>
        <end position="87"/>
    </location>
</feature>
<evidence type="ECO:0000256" key="7">
    <source>
        <dbReference type="SAM" id="MobiDB-lite"/>
    </source>
</evidence>
<dbReference type="GO" id="GO:0030154">
    <property type="term" value="P:cell differentiation"/>
    <property type="evidence" value="ECO:0007669"/>
    <property type="project" value="TreeGrafter"/>
</dbReference>
<feature type="compositionally biased region" description="Low complexity" evidence="7">
    <location>
        <begin position="361"/>
        <end position="395"/>
    </location>
</feature>
<feature type="region of interest" description="Disordered" evidence="7">
    <location>
        <begin position="284"/>
        <end position="420"/>
    </location>
</feature>
<dbReference type="PANTHER" id="PTHR24340:SF37">
    <property type="entry name" value="HOMEOBOX PROTEIN SLOU"/>
    <property type="match status" value="1"/>
</dbReference>
<comment type="caution">
    <text evidence="9">The sequence shown here is derived from an EMBL/GenBank/DDBJ whole genome shotgun (WGS) entry which is preliminary data.</text>
</comment>
<reference evidence="9 10" key="1">
    <citation type="submission" date="2023-03" db="EMBL/GenBank/DDBJ databases">
        <title>High recombination rates correlate with genetic variation in Cardiocondyla obscurior ants.</title>
        <authorList>
            <person name="Errbii M."/>
        </authorList>
    </citation>
    <scope>NUCLEOTIDE SEQUENCE [LARGE SCALE GENOMIC DNA]</scope>
    <source>
        <strain evidence="9">Alpha-2009</strain>
        <tissue evidence="9">Whole body</tissue>
    </source>
</reference>
<evidence type="ECO:0000259" key="8">
    <source>
        <dbReference type="PROSITE" id="PS50071"/>
    </source>
</evidence>
<dbReference type="GO" id="GO:0005634">
    <property type="term" value="C:nucleus"/>
    <property type="evidence" value="ECO:0007669"/>
    <property type="project" value="UniProtKB-SubCell"/>
</dbReference>
<proteinExistence type="predicted"/>
<feature type="compositionally biased region" description="Basic and acidic residues" evidence="7">
    <location>
        <begin position="293"/>
        <end position="302"/>
    </location>
</feature>
<evidence type="ECO:0000256" key="3">
    <source>
        <dbReference type="ARBA" id="ARBA00023155"/>
    </source>
</evidence>
<keyword evidence="4 5" id="KW-0539">Nucleus</keyword>
<dbReference type="Pfam" id="PF00046">
    <property type="entry name" value="Homeodomain"/>
    <property type="match status" value="1"/>
</dbReference>
<keyword evidence="3 5" id="KW-0371">Homeobox</keyword>
<evidence type="ECO:0000256" key="6">
    <source>
        <dbReference type="RuleBase" id="RU000682"/>
    </source>
</evidence>
<evidence type="ECO:0000313" key="10">
    <source>
        <dbReference type="Proteomes" id="UP001430953"/>
    </source>
</evidence>
<keyword evidence="10" id="KW-1185">Reference proteome</keyword>
<evidence type="ECO:0000256" key="1">
    <source>
        <dbReference type="ARBA" id="ARBA00004123"/>
    </source>
</evidence>
<dbReference type="InterPro" id="IPR020479">
    <property type="entry name" value="HD_metazoa"/>
</dbReference>
<gene>
    <name evidence="9" type="ORF">PUN28_016580</name>
</gene>
<feature type="region of interest" description="Disordered" evidence="7">
    <location>
        <begin position="506"/>
        <end position="533"/>
    </location>
</feature>